<comment type="caution">
    <text evidence="2">The sequence shown here is derived from an EMBL/GenBank/DDBJ whole genome shotgun (WGS) entry which is preliminary data.</text>
</comment>
<proteinExistence type="predicted"/>
<evidence type="ECO:0000256" key="1">
    <source>
        <dbReference type="SAM" id="Phobius"/>
    </source>
</evidence>
<accession>A0ABY1PFF1</accession>
<evidence type="ECO:0008006" key="4">
    <source>
        <dbReference type="Google" id="ProtNLM"/>
    </source>
</evidence>
<sequence length="92" mass="10333">MENWKDEILSSMKGAERSEVPAGAFRKIEQQIKLQKQKQVTPLRWLAVAACVTAIVGGNLFFILNYDQTTATSISNDSYSVLISDFNIYSNE</sequence>
<feature type="transmembrane region" description="Helical" evidence="1">
    <location>
        <begin position="43"/>
        <end position="64"/>
    </location>
</feature>
<dbReference type="Proteomes" id="UP001157915">
    <property type="component" value="Unassembled WGS sequence"/>
</dbReference>
<gene>
    <name evidence="2" type="ORF">SAMN06265367_10814</name>
</gene>
<keyword evidence="1" id="KW-0812">Transmembrane</keyword>
<name>A0ABY1PFF1_9BACT</name>
<evidence type="ECO:0000313" key="2">
    <source>
        <dbReference type="EMBL" id="SMP32419.1"/>
    </source>
</evidence>
<keyword evidence="1" id="KW-1133">Transmembrane helix</keyword>
<protein>
    <recommendedName>
        <fullName evidence="4">Anti-sigma factor</fullName>
    </recommendedName>
</protein>
<keyword evidence="3" id="KW-1185">Reference proteome</keyword>
<dbReference type="EMBL" id="FXUA01000008">
    <property type="protein sequence ID" value="SMP32419.1"/>
    <property type="molecule type" value="Genomic_DNA"/>
</dbReference>
<organism evidence="2 3">
    <name type="scientific">Algoriphagus winogradskyi</name>
    <dbReference type="NCBI Taxonomy" id="237017"/>
    <lineage>
        <taxon>Bacteria</taxon>
        <taxon>Pseudomonadati</taxon>
        <taxon>Bacteroidota</taxon>
        <taxon>Cytophagia</taxon>
        <taxon>Cytophagales</taxon>
        <taxon>Cyclobacteriaceae</taxon>
        <taxon>Algoriphagus</taxon>
    </lineage>
</organism>
<keyword evidence="1" id="KW-0472">Membrane</keyword>
<dbReference type="RefSeq" id="WP_283414283.1">
    <property type="nucleotide sequence ID" value="NZ_FXUA01000008.1"/>
</dbReference>
<reference evidence="2 3" key="1">
    <citation type="submission" date="2017-05" db="EMBL/GenBank/DDBJ databases">
        <authorList>
            <person name="Varghese N."/>
            <person name="Submissions S."/>
        </authorList>
    </citation>
    <scope>NUCLEOTIDE SEQUENCE [LARGE SCALE GENOMIC DNA]</scope>
    <source>
        <strain evidence="2 3">DSM 15360</strain>
    </source>
</reference>
<evidence type="ECO:0000313" key="3">
    <source>
        <dbReference type="Proteomes" id="UP001157915"/>
    </source>
</evidence>